<evidence type="ECO:0008006" key="3">
    <source>
        <dbReference type="Google" id="ProtNLM"/>
    </source>
</evidence>
<keyword evidence="2" id="KW-1185">Reference proteome</keyword>
<proteinExistence type="predicted"/>
<evidence type="ECO:0000313" key="2">
    <source>
        <dbReference type="Proteomes" id="UP001341840"/>
    </source>
</evidence>
<reference evidence="1 2" key="1">
    <citation type="journal article" date="2023" name="Plants (Basel)">
        <title>Bridging the Gap: Combining Genomics and Transcriptomics Approaches to Understand Stylosanthes scabra, an Orphan Legume from the Brazilian Caatinga.</title>
        <authorList>
            <person name="Ferreira-Neto J.R.C."/>
            <person name="da Silva M.D."/>
            <person name="Binneck E."/>
            <person name="de Melo N.F."/>
            <person name="da Silva R.H."/>
            <person name="de Melo A.L.T.M."/>
            <person name="Pandolfi V."/>
            <person name="Bustamante F.O."/>
            <person name="Brasileiro-Vidal A.C."/>
            <person name="Benko-Iseppon A.M."/>
        </authorList>
    </citation>
    <scope>NUCLEOTIDE SEQUENCE [LARGE SCALE GENOMIC DNA]</scope>
    <source>
        <tissue evidence="1">Leaves</tissue>
    </source>
</reference>
<sequence length="155" mass="18425">MEQSERFQKQVYCVPPEILTRMLGTHGHNWMDKKKRKPHDIGTMKNHEEYKGYLDKDRLLTHRFLFAPVLFSKHWWLYVLDVAEKELFVLDSKNIESPGDERTEANRFAPRLDKLVAKIMLSESNAWRMETMRKANGMRKTRLAPPQAYHKNDVP</sequence>
<dbReference type="EMBL" id="JASCZI010274399">
    <property type="protein sequence ID" value="MED6225952.1"/>
    <property type="molecule type" value="Genomic_DNA"/>
</dbReference>
<dbReference type="InterPro" id="IPR038765">
    <property type="entry name" value="Papain-like_cys_pep_sf"/>
</dbReference>
<comment type="caution">
    <text evidence="1">The sequence shown here is derived from an EMBL/GenBank/DDBJ whole genome shotgun (WGS) entry which is preliminary data.</text>
</comment>
<accession>A0ABU6ZV95</accession>
<gene>
    <name evidence="1" type="ORF">PIB30_098581</name>
</gene>
<name>A0ABU6ZV95_9FABA</name>
<dbReference type="Proteomes" id="UP001341840">
    <property type="component" value="Unassembled WGS sequence"/>
</dbReference>
<protein>
    <recommendedName>
        <fullName evidence="3">Ubiquitin-like protease family profile domain-containing protein</fullName>
    </recommendedName>
</protein>
<dbReference type="SUPFAM" id="SSF54001">
    <property type="entry name" value="Cysteine proteinases"/>
    <property type="match status" value="1"/>
</dbReference>
<organism evidence="1 2">
    <name type="scientific">Stylosanthes scabra</name>
    <dbReference type="NCBI Taxonomy" id="79078"/>
    <lineage>
        <taxon>Eukaryota</taxon>
        <taxon>Viridiplantae</taxon>
        <taxon>Streptophyta</taxon>
        <taxon>Embryophyta</taxon>
        <taxon>Tracheophyta</taxon>
        <taxon>Spermatophyta</taxon>
        <taxon>Magnoliopsida</taxon>
        <taxon>eudicotyledons</taxon>
        <taxon>Gunneridae</taxon>
        <taxon>Pentapetalae</taxon>
        <taxon>rosids</taxon>
        <taxon>fabids</taxon>
        <taxon>Fabales</taxon>
        <taxon>Fabaceae</taxon>
        <taxon>Papilionoideae</taxon>
        <taxon>50 kb inversion clade</taxon>
        <taxon>dalbergioids sensu lato</taxon>
        <taxon>Dalbergieae</taxon>
        <taxon>Pterocarpus clade</taxon>
        <taxon>Stylosanthes</taxon>
    </lineage>
</organism>
<evidence type="ECO:0000313" key="1">
    <source>
        <dbReference type="EMBL" id="MED6225952.1"/>
    </source>
</evidence>
<dbReference type="Gene3D" id="3.40.395.10">
    <property type="entry name" value="Adenoviral Proteinase, Chain A"/>
    <property type="match status" value="1"/>
</dbReference>